<organism evidence="2 3">
    <name type="scientific">Cymbomonas tetramitiformis</name>
    <dbReference type="NCBI Taxonomy" id="36881"/>
    <lineage>
        <taxon>Eukaryota</taxon>
        <taxon>Viridiplantae</taxon>
        <taxon>Chlorophyta</taxon>
        <taxon>Pyramimonadophyceae</taxon>
        <taxon>Pyramimonadales</taxon>
        <taxon>Pyramimonadaceae</taxon>
        <taxon>Cymbomonas</taxon>
    </lineage>
</organism>
<evidence type="ECO:0000256" key="1">
    <source>
        <dbReference type="SAM" id="MobiDB-lite"/>
    </source>
</evidence>
<dbReference type="AlphaFoldDB" id="A0AAE0H0A4"/>
<feature type="compositionally biased region" description="Basic residues" evidence="1">
    <location>
        <begin position="298"/>
        <end position="307"/>
    </location>
</feature>
<dbReference type="Proteomes" id="UP001190700">
    <property type="component" value="Unassembled WGS sequence"/>
</dbReference>
<comment type="caution">
    <text evidence="2">The sequence shown here is derived from an EMBL/GenBank/DDBJ whole genome shotgun (WGS) entry which is preliminary data.</text>
</comment>
<name>A0AAE0H0A4_9CHLO</name>
<dbReference type="EMBL" id="LGRX02000789">
    <property type="protein sequence ID" value="KAK3287590.1"/>
    <property type="molecule type" value="Genomic_DNA"/>
</dbReference>
<reference evidence="2 3" key="1">
    <citation type="journal article" date="2015" name="Genome Biol. Evol.">
        <title>Comparative Genomics of a Bacterivorous Green Alga Reveals Evolutionary Causalities and Consequences of Phago-Mixotrophic Mode of Nutrition.</title>
        <authorList>
            <person name="Burns J.A."/>
            <person name="Paasch A."/>
            <person name="Narechania A."/>
            <person name="Kim E."/>
        </authorList>
    </citation>
    <scope>NUCLEOTIDE SEQUENCE [LARGE SCALE GENOMIC DNA]</scope>
    <source>
        <strain evidence="2 3">PLY_AMNH</strain>
    </source>
</reference>
<gene>
    <name evidence="2" type="ORF">CYMTET_4913</name>
</gene>
<evidence type="ECO:0000313" key="2">
    <source>
        <dbReference type="EMBL" id="KAK3287590.1"/>
    </source>
</evidence>
<feature type="region of interest" description="Disordered" evidence="1">
    <location>
        <begin position="288"/>
        <end position="307"/>
    </location>
</feature>
<keyword evidence="3" id="KW-1185">Reference proteome</keyword>
<protein>
    <submittedName>
        <fullName evidence="2">Uncharacterized protein</fullName>
    </submittedName>
</protein>
<sequence>MQLRKLQITEDDESLSNSTRRRLMEVRGVGTSTWSELVRNLYTEAFVDRAESFYSAGALSRIEVGRPFALKVFLNDAQSRSRYFLRPVSMLALLRKRESGQGPDFSTSGQLRSEGGPLTSVATDMCGSVTSAGDGGDLLNTSKLIRIYGPYLRTPELYASDELLSKFLWANDYRGGLHFASGSNTWFLRNGLDFSTVDPDVRYDLLFCYHGQALPKAEAGELDNSADAVAYRNAAGNPPASTATSRRMLGVPVTAGFVRAAGSRIERARFAASSGPAIAGRGAECHVGGGRIGDGGTGRRRHSARTR</sequence>
<accession>A0AAE0H0A4</accession>
<proteinExistence type="predicted"/>
<evidence type="ECO:0000313" key="3">
    <source>
        <dbReference type="Proteomes" id="UP001190700"/>
    </source>
</evidence>